<keyword evidence="1" id="KW-0808">Transferase</keyword>
<sequence>MIKFFMDLKGKIPHKILKKSQFRDKHFDENLNFMMQEVDKVTQKEKITVVSNIVQTKDLHQLLSSKSIENTEEVAKKVQQLKDMLDKILLFDPVKRISIKDCLLHPFVQERIS</sequence>
<evidence type="ECO:0000313" key="1">
    <source>
        <dbReference type="EMBL" id="NDJ93568.1"/>
    </source>
</evidence>
<dbReference type="SUPFAM" id="SSF56112">
    <property type="entry name" value="Protein kinase-like (PK-like)"/>
    <property type="match status" value="1"/>
</dbReference>
<dbReference type="GO" id="GO:0016301">
    <property type="term" value="F:kinase activity"/>
    <property type="evidence" value="ECO:0007669"/>
    <property type="project" value="UniProtKB-KW"/>
</dbReference>
<keyword evidence="1" id="KW-0418">Kinase</keyword>
<protein>
    <submittedName>
        <fullName evidence="1">Serine/threonine-protein kinase PRP4 homolog (Trinotate prediction)</fullName>
    </submittedName>
</protein>
<reference evidence="1" key="1">
    <citation type="submission" date="2018-11" db="EMBL/GenBank/DDBJ databases">
        <title>Henneguya salminicola genome and transcriptome.</title>
        <authorList>
            <person name="Yahalomi D."/>
            <person name="Atkinson S.D."/>
            <person name="Neuhof M."/>
            <person name="Chang E.S."/>
            <person name="Philippe H."/>
            <person name="Cartwright P."/>
            <person name="Bartholomew J.L."/>
            <person name="Huchon D."/>
        </authorList>
    </citation>
    <scope>NUCLEOTIDE SEQUENCE</scope>
    <source>
        <strain evidence="1">Hz1</strain>
        <tissue evidence="1">Whole</tissue>
    </source>
</reference>
<organism evidence="1">
    <name type="scientific">Henneguya salminicola</name>
    <name type="common">Myxosporean</name>
    <dbReference type="NCBI Taxonomy" id="69463"/>
    <lineage>
        <taxon>Eukaryota</taxon>
        <taxon>Metazoa</taxon>
        <taxon>Cnidaria</taxon>
        <taxon>Myxozoa</taxon>
        <taxon>Myxosporea</taxon>
        <taxon>Bivalvulida</taxon>
        <taxon>Platysporina</taxon>
        <taxon>Myxobolidae</taxon>
        <taxon>Henneguya</taxon>
    </lineage>
</organism>
<dbReference type="InterPro" id="IPR011009">
    <property type="entry name" value="Kinase-like_dom_sf"/>
</dbReference>
<dbReference type="AlphaFoldDB" id="A0A6G3MHP2"/>
<proteinExistence type="predicted"/>
<accession>A0A6G3MHP2</accession>
<name>A0A6G3MHP2_HENSL</name>
<dbReference type="EMBL" id="GHBP01004105">
    <property type="protein sequence ID" value="NDJ93568.1"/>
    <property type="molecule type" value="Transcribed_RNA"/>
</dbReference>
<dbReference type="Gene3D" id="1.10.510.10">
    <property type="entry name" value="Transferase(Phosphotransferase) domain 1"/>
    <property type="match status" value="1"/>
</dbReference>